<evidence type="ECO:0000259" key="4">
    <source>
        <dbReference type="Pfam" id="PF05426"/>
    </source>
</evidence>
<dbReference type="Proteomes" id="UP000651112">
    <property type="component" value="Unassembled WGS sequence"/>
</dbReference>
<comment type="caution">
    <text evidence="5">The sequence shown here is derived from an EMBL/GenBank/DDBJ whole genome shotgun (WGS) entry which is preliminary data.</text>
</comment>
<evidence type="ECO:0000256" key="3">
    <source>
        <dbReference type="SAM" id="SignalP"/>
    </source>
</evidence>
<keyword evidence="2 5" id="KW-0456">Lyase</keyword>
<proteinExistence type="predicted"/>
<evidence type="ECO:0000313" key="5">
    <source>
        <dbReference type="EMBL" id="MBD1422608.1"/>
    </source>
</evidence>
<dbReference type="PROSITE" id="PS51257">
    <property type="entry name" value="PROKAR_LIPOPROTEIN"/>
    <property type="match status" value="1"/>
</dbReference>
<dbReference type="SUPFAM" id="SSF48230">
    <property type="entry name" value="Chondroitin AC/alginate lyase"/>
    <property type="match status" value="1"/>
</dbReference>
<protein>
    <submittedName>
        <fullName evidence="5">Alginate lyase family protein</fullName>
    </submittedName>
</protein>
<keyword evidence="1 3" id="KW-0732">Signal</keyword>
<dbReference type="RefSeq" id="WP_190314320.1">
    <property type="nucleotide sequence ID" value="NZ_JACNYL010000003.1"/>
</dbReference>
<evidence type="ECO:0000256" key="2">
    <source>
        <dbReference type="ARBA" id="ARBA00023239"/>
    </source>
</evidence>
<dbReference type="InterPro" id="IPR008929">
    <property type="entry name" value="Chondroitin_lyas"/>
</dbReference>
<gene>
    <name evidence="5" type="ORF">H8B21_13605</name>
</gene>
<name>A0ABR7XU90_9SPHI</name>
<feature type="domain" description="Alginate lyase" evidence="4">
    <location>
        <begin position="121"/>
        <end position="327"/>
    </location>
</feature>
<sequence length="392" mass="43993">MKKAFKLISLNLLICLAFISCSFQEELYLAHEEEKLTNLSPVMVIPVPADTLFPRLLHTQDQLTFVRGKVDGGLEPWSSAYDDFIDKADAFKTVSHHATDTVYVPKYYEDTPGHRAAKAGILSDGHGAYTTALAFSLTGDTSYAEKAIYFLNAWAQTNVAISHADDSRLIAAYGMAGLLAAADLLMGHTVWPTIDKNQFKVWLENVYVPAVATTKAWTDNKGDWGTFAVAASYHLLEDDTKLAFEINRVKLRMDKNIASDGHMPKEVLRGVNGLWYTYFALTPITMTAQLALNRDQDDIFNFVPDTAGTLKQALDYLHYYVQHKDEWPHYPMGAGGPQDDDWPVDLLEAMNDFYDDEYTTFVSGHRPIKGGYDGTTITHSGWFYPTLMKMPR</sequence>
<feature type="signal peptide" evidence="3">
    <location>
        <begin position="1"/>
        <end position="22"/>
    </location>
</feature>
<evidence type="ECO:0000313" key="6">
    <source>
        <dbReference type="Proteomes" id="UP000651112"/>
    </source>
</evidence>
<dbReference type="GO" id="GO:0016829">
    <property type="term" value="F:lyase activity"/>
    <property type="evidence" value="ECO:0007669"/>
    <property type="project" value="UniProtKB-KW"/>
</dbReference>
<dbReference type="InterPro" id="IPR008397">
    <property type="entry name" value="Alginate_lyase_dom"/>
</dbReference>
<feature type="chain" id="PRO_5046147250" evidence="3">
    <location>
        <begin position="23"/>
        <end position="392"/>
    </location>
</feature>
<organism evidence="5 6">
    <name type="scientific">Sphingobacterium chuzhouense</name>
    <dbReference type="NCBI Taxonomy" id="1742264"/>
    <lineage>
        <taxon>Bacteria</taxon>
        <taxon>Pseudomonadati</taxon>
        <taxon>Bacteroidota</taxon>
        <taxon>Sphingobacteriia</taxon>
        <taxon>Sphingobacteriales</taxon>
        <taxon>Sphingobacteriaceae</taxon>
        <taxon>Sphingobacterium</taxon>
    </lineage>
</organism>
<dbReference type="Gene3D" id="1.50.10.100">
    <property type="entry name" value="Chondroitin AC/alginate lyase"/>
    <property type="match status" value="1"/>
</dbReference>
<keyword evidence="6" id="KW-1185">Reference proteome</keyword>
<dbReference type="Pfam" id="PF05426">
    <property type="entry name" value="Alginate_lyase"/>
    <property type="match status" value="1"/>
</dbReference>
<dbReference type="EMBL" id="JACNYL010000003">
    <property type="protein sequence ID" value="MBD1422608.1"/>
    <property type="molecule type" value="Genomic_DNA"/>
</dbReference>
<accession>A0ABR7XU90</accession>
<evidence type="ECO:0000256" key="1">
    <source>
        <dbReference type="ARBA" id="ARBA00022729"/>
    </source>
</evidence>
<reference evidence="5 6" key="1">
    <citation type="submission" date="2020-08" db="EMBL/GenBank/DDBJ databases">
        <title>Sphingobacterium sp. DN00404 isolated from aquaculture water.</title>
        <authorList>
            <person name="Zhang M."/>
        </authorList>
    </citation>
    <scope>NUCLEOTIDE SEQUENCE [LARGE SCALE GENOMIC DNA]</scope>
    <source>
        <strain evidence="5 6">KCTC 42746</strain>
    </source>
</reference>